<feature type="region of interest" description="Disordered" evidence="1">
    <location>
        <begin position="224"/>
        <end position="246"/>
    </location>
</feature>
<gene>
    <name evidence="2" type="ORF">TCEB3V08_LOCUS8924</name>
</gene>
<protein>
    <submittedName>
        <fullName evidence="2">Uncharacterized protein</fullName>
    </submittedName>
</protein>
<feature type="region of interest" description="Disordered" evidence="1">
    <location>
        <begin position="1"/>
        <end position="21"/>
    </location>
</feature>
<feature type="region of interest" description="Disordered" evidence="1">
    <location>
        <begin position="119"/>
        <end position="141"/>
    </location>
</feature>
<sequence length="655" mass="74893">MGGNDFLSPREVGAREKERDSIKIIPSGEEIQRRLREIKRRQGDNRTVQYPRTEQDPFLNYLSTLSSDTAAAERHDQGIYRSEPMAVALMSQKEVSTGFQHLITTQNKGVHVKNNLSFNQSEDERNSFLQPTTSSSNENDEGVIVTLTESQKVSYLRSNSIQTETSELKSLLEEPYTTNEDEHLNKVKQIRTNSNVGDEKFFGKAKENVGSPNSNVVMPETLKWKGNRDGTEGKIKEGGQWGGHLNTGSLLTRKREETTNLQEASVEKRDQYTVVDQSGKVPVTSKWKELTSLQDTTSIIREQYSIVDLNLESSQWQARLSRDSQINDSMYPLGDISPNYPMASGVNDLARHEKEKNKQFIINELRKIINETSQEEVEAGKDSSELLRQAVNKNGKRAIFDSQSGNSQSNMISGQLVKRRAMNKPFSKQLTDIGRDESTNLKRNIDFVNKFSNYCKNRTFMGPYKRYSGKAFPFAFVPRKNEASEEFARKIEQEFKELKMLRNNLRGGTGETDNVSISTSSIRDLMDKKNKTVAISESKTDRYTFDGTSYNTTTLNQPDLNKMNAVTAEDSRRTPNTAASLSRSRQYLCEQYKLLAERLCTRARRHHGHPPRTRKTSEKRTRQVYIPPHVNIEFNEPSRLHSLRRNFQRQSRVHS</sequence>
<dbReference type="EMBL" id="OC320106">
    <property type="protein sequence ID" value="CAD7407214.1"/>
    <property type="molecule type" value="Genomic_DNA"/>
</dbReference>
<feature type="compositionally biased region" description="Basic and acidic residues" evidence="1">
    <location>
        <begin position="12"/>
        <end position="21"/>
    </location>
</feature>
<evidence type="ECO:0000313" key="2">
    <source>
        <dbReference type="EMBL" id="CAD7407214.1"/>
    </source>
</evidence>
<feature type="compositionally biased region" description="Basic and acidic residues" evidence="1">
    <location>
        <begin position="224"/>
        <end position="237"/>
    </location>
</feature>
<accession>A0A7R9D349</accession>
<name>A0A7R9D349_TIMCR</name>
<organism evidence="2">
    <name type="scientific">Timema cristinae</name>
    <name type="common">Walking stick</name>
    <dbReference type="NCBI Taxonomy" id="61476"/>
    <lineage>
        <taxon>Eukaryota</taxon>
        <taxon>Metazoa</taxon>
        <taxon>Ecdysozoa</taxon>
        <taxon>Arthropoda</taxon>
        <taxon>Hexapoda</taxon>
        <taxon>Insecta</taxon>
        <taxon>Pterygota</taxon>
        <taxon>Neoptera</taxon>
        <taxon>Polyneoptera</taxon>
        <taxon>Phasmatodea</taxon>
        <taxon>Timematodea</taxon>
        <taxon>Timematoidea</taxon>
        <taxon>Timematidae</taxon>
        <taxon>Timema</taxon>
    </lineage>
</organism>
<proteinExistence type="predicted"/>
<dbReference type="AlphaFoldDB" id="A0A7R9D349"/>
<evidence type="ECO:0000256" key="1">
    <source>
        <dbReference type="SAM" id="MobiDB-lite"/>
    </source>
</evidence>
<feature type="compositionally biased region" description="Polar residues" evidence="1">
    <location>
        <begin position="127"/>
        <end position="137"/>
    </location>
</feature>
<reference evidence="2" key="1">
    <citation type="submission" date="2020-11" db="EMBL/GenBank/DDBJ databases">
        <authorList>
            <person name="Tran Van P."/>
        </authorList>
    </citation>
    <scope>NUCLEOTIDE SEQUENCE</scope>
</reference>